<evidence type="ECO:0000256" key="6">
    <source>
        <dbReference type="ARBA" id="ARBA00022840"/>
    </source>
</evidence>
<sequence>MKSIRLAIVMILLFGLGYPALMTGIAQALFPHQANGSIVYSDENKAVGSKLIGQSFQDPRYFHGRISSINYDSAALGLPNYAPSNEEMIQRTEQAAEEWLKKNPGKTKEEIPLDLITNSGSRLDPHISPDAALFQVPDVAKATGLSEEQLKKLVNKHTEGRMLGIFGELRVNVLKLNMELQKLME</sequence>
<dbReference type="HAMAP" id="MF_00276">
    <property type="entry name" value="KdpC"/>
    <property type="match status" value="1"/>
</dbReference>
<reference evidence="12 13" key="1">
    <citation type="submission" date="2017-04" db="EMBL/GenBank/DDBJ databases">
        <title>The genome sequence of Parageobacillus galactosidasius DSM 18751.</title>
        <authorList>
            <person name="Ramaloko W.T."/>
            <person name="Koen N."/>
            <person name="Polliack S."/>
            <person name="Aliyu H."/>
            <person name="Lebre P."/>
            <person name="Mohr T."/>
            <person name="Oswald F."/>
            <person name="Zwick M."/>
            <person name="Neumann A."/>
            <person name="Syldatk C."/>
            <person name="Cowan D."/>
            <person name="De Maayer P."/>
        </authorList>
    </citation>
    <scope>NUCLEOTIDE SEQUENCE [LARGE SCALE GENOMIC DNA]</scope>
    <source>
        <strain evidence="12 13">DSM 18751</strain>
    </source>
</reference>
<proteinExistence type="inferred from homology"/>
<evidence type="ECO:0000256" key="8">
    <source>
        <dbReference type="ARBA" id="ARBA00022989"/>
    </source>
</evidence>
<dbReference type="InterPro" id="IPR003820">
    <property type="entry name" value="KdpC"/>
</dbReference>
<keyword evidence="7 11" id="KW-0630">Potassium</keyword>
<evidence type="ECO:0000313" key="12">
    <source>
        <dbReference type="EMBL" id="OXB95004.1"/>
    </source>
</evidence>
<dbReference type="Pfam" id="PF02669">
    <property type="entry name" value="KdpC"/>
    <property type="match status" value="1"/>
</dbReference>
<evidence type="ECO:0000256" key="11">
    <source>
        <dbReference type="HAMAP-Rule" id="MF_00276"/>
    </source>
</evidence>
<keyword evidence="1 11" id="KW-0813">Transport</keyword>
<comment type="similarity">
    <text evidence="11">Belongs to the KdpC family.</text>
</comment>
<keyword evidence="2 11" id="KW-1003">Cell membrane</keyword>
<dbReference type="NCBIfam" id="TIGR00681">
    <property type="entry name" value="kdpC"/>
    <property type="match status" value="1"/>
</dbReference>
<evidence type="ECO:0000256" key="7">
    <source>
        <dbReference type="ARBA" id="ARBA00022958"/>
    </source>
</evidence>
<dbReference type="GO" id="GO:0008556">
    <property type="term" value="F:P-type potassium transmembrane transporter activity"/>
    <property type="evidence" value="ECO:0007669"/>
    <property type="project" value="InterPro"/>
</dbReference>
<evidence type="ECO:0000256" key="9">
    <source>
        <dbReference type="ARBA" id="ARBA00023065"/>
    </source>
</evidence>
<dbReference type="Proteomes" id="UP000198394">
    <property type="component" value="Unassembled WGS sequence"/>
</dbReference>
<evidence type="ECO:0000256" key="4">
    <source>
        <dbReference type="ARBA" id="ARBA00022692"/>
    </source>
</evidence>
<comment type="subcellular location">
    <subcellularLocation>
        <location evidence="11">Cell membrane</location>
        <topology evidence="11">Single-pass membrane protein</topology>
    </subcellularLocation>
</comment>
<dbReference type="EMBL" id="NDYL01000001">
    <property type="protein sequence ID" value="OXB95004.1"/>
    <property type="molecule type" value="Genomic_DNA"/>
</dbReference>
<dbReference type="RefSeq" id="WP_081189978.1">
    <property type="nucleotide sequence ID" value="NZ_NDYL01000001.1"/>
</dbReference>
<protein>
    <recommendedName>
        <fullName evidence="11">Potassium-transporting ATPase KdpC subunit</fullName>
    </recommendedName>
    <alternativeName>
        <fullName evidence="11">ATP phosphohydrolase [potassium-transporting] C chain</fullName>
    </alternativeName>
    <alternativeName>
        <fullName evidence="11">Potassium-binding and translocating subunit C</fullName>
    </alternativeName>
    <alternativeName>
        <fullName evidence="11">Potassium-translocating ATPase C chain</fullName>
    </alternativeName>
</protein>
<name>A0A226QSK5_9BACL</name>
<evidence type="ECO:0000256" key="5">
    <source>
        <dbReference type="ARBA" id="ARBA00022741"/>
    </source>
</evidence>
<keyword evidence="4 11" id="KW-0812">Transmembrane</keyword>
<keyword evidence="5 11" id="KW-0547">Nucleotide-binding</keyword>
<evidence type="ECO:0000256" key="3">
    <source>
        <dbReference type="ARBA" id="ARBA00022538"/>
    </source>
</evidence>
<keyword evidence="8 11" id="KW-1133">Transmembrane helix</keyword>
<comment type="caution">
    <text evidence="12">The sequence shown here is derived from an EMBL/GenBank/DDBJ whole genome shotgun (WGS) entry which is preliminary data.</text>
</comment>
<evidence type="ECO:0000313" key="13">
    <source>
        <dbReference type="Proteomes" id="UP000198394"/>
    </source>
</evidence>
<keyword evidence="9 11" id="KW-0406">Ion transport</keyword>
<evidence type="ECO:0000256" key="1">
    <source>
        <dbReference type="ARBA" id="ARBA00022448"/>
    </source>
</evidence>
<gene>
    <name evidence="11" type="primary">kdpC</name>
    <name evidence="12" type="ORF">B9L23_09240</name>
</gene>
<dbReference type="PIRSF" id="PIRSF001296">
    <property type="entry name" value="K_ATPase_KdpC"/>
    <property type="match status" value="1"/>
</dbReference>
<dbReference type="AlphaFoldDB" id="A0A226QSK5"/>
<keyword evidence="10 11" id="KW-0472">Membrane</keyword>
<evidence type="ECO:0000256" key="10">
    <source>
        <dbReference type="ARBA" id="ARBA00023136"/>
    </source>
</evidence>
<dbReference type="NCBIfam" id="NF001454">
    <property type="entry name" value="PRK00315.1"/>
    <property type="match status" value="1"/>
</dbReference>
<accession>A0A226QSK5</accession>
<dbReference type="GO" id="GO:0005524">
    <property type="term" value="F:ATP binding"/>
    <property type="evidence" value="ECO:0007669"/>
    <property type="project" value="UniProtKB-UniRule"/>
</dbReference>
<dbReference type="PANTHER" id="PTHR30042:SF2">
    <property type="entry name" value="POTASSIUM-TRANSPORTING ATPASE KDPC SUBUNIT"/>
    <property type="match status" value="1"/>
</dbReference>
<dbReference type="PANTHER" id="PTHR30042">
    <property type="entry name" value="POTASSIUM-TRANSPORTING ATPASE C CHAIN"/>
    <property type="match status" value="1"/>
</dbReference>
<evidence type="ECO:0000256" key="2">
    <source>
        <dbReference type="ARBA" id="ARBA00022475"/>
    </source>
</evidence>
<keyword evidence="6 11" id="KW-0067">ATP-binding</keyword>
<keyword evidence="3 11" id="KW-0633">Potassium transport</keyword>
<keyword evidence="13" id="KW-1185">Reference proteome</keyword>
<dbReference type="GO" id="GO:0005886">
    <property type="term" value="C:plasma membrane"/>
    <property type="evidence" value="ECO:0007669"/>
    <property type="project" value="UniProtKB-SubCell"/>
</dbReference>
<comment type="subunit">
    <text evidence="11">The system is composed of three essential subunits: KdpA, KdpB and KdpC.</text>
</comment>
<comment type="function">
    <text evidence="11">Part of the high-affinity ATP-driven potassium transport (or Kdp) system, which catalyzes the hydrolysis of ATP coupled with the electrogenic transport of potassium into the cytoplasm. This subunit acts as a catalytic chaperone that increases the ATP-binding affinity of the ATP-hydrolyzing subunit KdpB by the formation of a transient KdpB/KdpC/ATP ternary complex.</text>
</comment>
<organism evidence="12 13">
    <name type="scientific">Parageobacillus galactosidasius</name>
    <dbReference type="NCBI Taxonomy" id="883812"/>
    <lineage>
        <taxon>Bacteria</taxon>
        <taxon>Bacillati</taxon>
        <taxon>Bacillota</taxon>
        <taxon>Bacilli</taxon>
        <taxon>Bacillales</taxon>
        <taxon>Anoxybacillaceae</taxon>
        <taxon>Parageobacillus</taxon>
    </lineage>
</organism>